<accession>F4QIQ8</accession>
<protein>
    <submittedName>
        <fullName evidence="1">Uncharacterized protein</fullName>
    </submittedName>
</protein>
<keyword evidence="2" id="KW-1185">Reference proteome</keyword>
<sequence>MNDLAAIERIDAVPLVLDEIAKAHGGELTVQSTDEETVFRFRMSI</sequence>
<dbReference type="HOGENOM" id="CLU_3195552_0_0_5"/>
<name>F4QIQ8_9CAUL</name>
<proteinExistence type="predicted"/>
<dbReference type="AlphaFoldDB" id="F4QIQ8"/>
<dbReference type="EMBL" id="GL883077">
    <property type="protein sequence ID" value="EGF91817.1"/>
    <property type="molecule type" value="Genomic_DNA"/>
</dbReference>
<organism evidence="1 2">
    <name type="scientific">Asticcacaulis biprosthecium C19</name>
    <dbReference type="NCBI Taxonomy" id="715226"/>
    <lineage>
        <taxon>Bacteria</taxon>
        <taxon>Pseudomonadati</taxon>
        <taxon>Pseudomonadota</taxon>
        <taxon>Alphaproteobacteria</taxon>
        <taxon>Caulobacterales</taxon>
        <taxon>Caulobacteraceae</taxon>
        <taxon>Asticcacaulis</taxon>
    </lineage>
</organism>
<evidence type="ECO:0000313" key="2">
    <source>
        <dbReference type="Proteomes" id="UP000006512"/>
    </source>
</evidence>
<reference evidence="2" key="1">
    <citation type="submission" date="2011-03" db="EMBL/GenBank/DDBJ databases">
        <title>Draft genome sequence of Brevundimonas diminuta.</title>
        <authorList>
            <person name="Brown P.J.B."/>
            <person name="Buechlein A."/>
            <person name="Hemmerich C."/>
            <person name="Brun Y.V."/>
        </authorList>
    </citation>
    <scope>NUCLEOTIDE SEQUENCE [LARGE SCALE GENOMIC DNA]</scope>
    <source>
        <strain evidence="2">C19</strain>
    </source>
</reference>
<gene>
    <name evidence="1" type="ORF">ABI_02490</name>
</gene>
<dbReference type="Proteomes" id="UP000006512">
    <property type="component" value="Unassembled WGS sequence"/>
</dbReference>
<dbReference type="RefSeq" id="WP_006270983.1">
    <property type="nucleotide sequence ID" value="NZ_GL883077.1"/>
</dbReference>
<evidence type="ECO:0000313" key="1">
    <source>
        <dbReference type="EMBL" id="EGF91817.1"/>
    </source>
</evidence>
<dbReference type="OrthoDB" id="9795133at2"/>